<dbReference type="Pfam" id="PF25809">
    <property type="entry name" value="STEEP1"/>
    <property type="match status" value="1"/>
</dbReference>
<accession>A0A7S0RN43</accession>
<evidence type="ECO:0000256" key="1">
    <source>
        <dbReference type="ARBA" id="ARBA00010364"/>
    </source>
</evidence>
<dbReference type="InterPro" id="IPR053323">
    <property type="entry name" value="UPF0235"/>
</dbReference>
<feature type="domain" description="STEEP1" evidence="2">
    <location>
        <begin position="18"/>
        <end position="118"/>
    </location>
</feature>
<dbReference type="SMART" id="SM01152">
    <property type="entry name" value="DUF167"/>
    <property type="match status" value="1"/>
</dbReference>
<proteinExistence type="inferred from homology"/>
<dbReference type="SUPFAM" id="SSF69786">
    <property type="entry name" value="YggU-like"/>
    <property type="match status" value="1"/>
</dbReference>
<dbReference type="InterPro" id="IPR003746">
    <property type="entry name" value="DUF167"/>
</dbReference>
<dbReference type="InterPro" id="IPR036591">
    <property type="entry name" value="YggU-like_sf"/>
</dbReference>
<evidence type="ECO:0000259" key="2">
    <source>
        <dbReference type="Pfam" id="PF25809"/>
    </source>
</evidence>
<dbReference type="AlphaFoldDB" id="A0A7S0RN43"/>
<name>A0A7S0RN43_9CHLO</name>
<dbReference type="PANTHER" id="PTHR47525">
    <property type="entry name" value="OS07G0295200 PROTEIN"/>
    <property type="match status" value="1"/>
</dbReference>
<comment type="similarity">
    <text evidence="1">Belongs to the UPF0235 family.</text>
</comment>
<dbReference type="EMBL" id="HBFB01018638">
    <property type="protein sequence ID" value="CAD8682050.1"/>
    <property type="molecule type" value="Transcribed_RNA"/>
</dbReference>
<dbReference type="InterPro" id="IPR057965">
    <property type="entry name" value="STEEP1_dom"/>
</dbReference>
<reference evidence="3" key="1">
    <citation type="submission" date="2021-01" db="EMBL/GenBank/DDBJ databases">
        <authorList>
            <person name="Corre E."/>
            <person name="Pelletier E."/>
            <person name="Niang G."/>
            <person name="Scheremetjew M."/>
            <person name="Finn R."/>
            <person name="Kale V."/>
            <person name="Holt S."/>
            <person name="Cochrane G."/>
            <person name="Meng A."/>
            <person name="Brown T."/>
            <person name="Cohen L."/>
        </authorList>
    </citation>
    <scope>NUCLEOTIDE SEQUENCE</scope>
    <source>
        <strain evidence="3">SAG 11-49</strain>
    </source>
</reference>
<organism evidence="3">
    <name type="scientific">Chlamydomonas leiostraca</name>
    <dbReference type="NCBI Taxonomy" id="1034604"/>
    <lineage>
        <taxon>Eukaryota</taxon>
        <taxon>Viridiplantae</taxon>
        <taxon>Chlorophyta</taxon>
        <taxon>core chlorophytes</taxon>
        <taxon>Chlorophyceae</taxon>
        <taxon>CS clade</taxon>
        <taxon>Chlamydomonadales</taxon>
        <taxon>Chlamydomonadaceae</taxon>
        <taxon>Chlamydomonas</taxon>
    </lineage>
</organism>
<dbReference type="Gene3D" id="3.30.1200.10">
    <property type="entry name" value="YggU-like"/>
    <property type="match status" value="1"/>
</dbReference>
<sequence>MPKRTTLTFTSEDAPATGEERLFVYYCKYTGKHAFTIDSDIEKLPRRRTDGARIIDTEEHTVKLYTTDGGVKLIKRHNGNIERQYRLNVGTLPVAYRCEKEGQFIYVLSDSVTTYVNQAVIMGTKVLVPPCIRPHKASGGTEVRLEIEDRVHRPALVKITADHVRIHITSNVAVPEAVQTEVLQMMAKALGARLTQLQLHRGTRGRQKFLVIEHLQPQEVFEKLQAAVGRITTQTEQENRTLGSGR</sequence>
<protein>
    <recommendedName>
        <fullName evidence="2">STEEP1 domain-containing protein</fullName>
    </recommendedName>
</protein>
<dbReference type="PANTHER" id="PTHR47525:SF1">
    <property type="entry name" value="OS07G0295200 PROTEIN"/>
    <property type="match status" value="1"/>
</dbReference>
<gene>
    <name evidence="3" type="ORF">CLEI1391_LOCUS10479</name>
</gene>
<evidence type="ECO:0000313" key="3">
    <source>
        <dbReference type="EMBL" id="CAD8682050.1"/>
    </source>
</evidence>